<name>A0A409WA29_9AGAR</name>
<dbReference type="EMBL" id="NHTK01005681">
    <property type="protein sequence ID" value="PPQ75339.1"/>
    <property type="molecule type" value="Genomic_DNA"/>
</dbReference>
<organism evidence="4 5">
    <name type="scientific">Panaeolus cyanescens</name>
    <dbReference type="NCBI Taxonomy" id="181874"/>
    <lineage>
        <taxon>Eukaryota</taxon>
        <taxon>Fungi</taxon>
        <taxon>Dikarya</taxon>
        <taxon>Basidiomycota</taxon>
        <taxon>Agaricomycotina</taxon>
        <taxon>Agaricomycetes</taxon>
        <taxon>Agaricomycetidae</taxon>
        <taxon>Agaricales</taxon>
        <taxon>Agaricineae</taxon>
        <taxon>Galeropsidaceae</taxon>
        <taxon>Panaeolus</taxon>
    </lineage>
</organism>
<dbReference type="Pfam" id="PF24883">
    <property type="entry name" value="NPHP3_N"/>
    <property type="match status" value="1"/>
</dbReference>
<evidence type="ECO:0000256" key="1">
    <source>
        <dbReference type="ARBA" id="ARBA00022737"/>
    </source>
</evidence>
<dbReference type="InterPro" id="IPR027417">
    <property type="entry name" value="P-loop_NTPase"/>
</dbReference>
<dbReference type="PANTHER" id="PTHR10039">
    <property type="entry name" value="AMELOGENIN"/>
    <property type="match status" value="1"/>
</dbReference>
<dbReference type="AlphaFoldDB" id="A0A409WA29"/>
<keyword evidence="2" id="KW-0472">Membrane</keyword>
<dbReference type="Proteomes" id="UP000284842">
    <property type="component" value="Unassembled WGS sequence"/>
</dbReference>
<comment type="caution">
    <text evidence="4">The sequence shown here is derived from an EMBL/GenBank/DDBJ whole genome shotgun (WGS) entry which is preliminary data.</text>
</comment>
<keyword evidence="1" id="KW-0677">Repeat</keyword>
<dbReference type="InterPro" id="IPR056884">
    <property type="entry name" value="NPHP3-like_N"/>
</dbReference>
<dbReference type="STRING" id="181874.A0A409WA29"/>
<reference evidence="4 5" key="1">
    <citation type="journal article" date="2018" name="Evol. Lett.">
        <title>Horizontal gene cluster transfer increased hallucinogenic mushroom diversity.</title>
        <authorList>
            <person name="Reynolds H.T."/>
            <person name="Vijayakumar V."/>
            <person name="Gluck-Thaler E."/>
            <person name="Korotkin H.B."/>
            <person name="Matheny P.B."/>
            <person name="Slot J.C."/>
        </authorList>
    </citation>
    <scope>NUCLEOTIDE SEQUENCE [LARGE SCALE GENOMIC DNA]</scope>
    <source>
        <strain evidence="4 5">2629</strain>
    </source>
</reference>
<dbReference type="InParanoid" id="A0A409WA29"/>
<evidence type="ECO:0000259" key="3">
    <source>
        <dbReference type="Pfam" id="PF24883"/>
    </source>
</evidence>
<dbReference type="Gene3D" id="3.40.50.300">
    <property type="entry name" value="P-loop containing nucleotide triphosphate hydrolases"/>
    <property type="match status" value="1"/>
</dbReference>
<gene>
    <name evidence="4" type="ORF">CVT24_007604</name>
</gene>
<evidence type="ECO:0000313" key="4">
    <source>
        <dbReference type="EMBL" id="PPQ75339.1"/>
    </source>
</evidence>
<keyword evidence="5" id="KW-1185">Reference proteome</keyword>
<feature type="domain" description="Nephrocystin 3-like N-terminal" evidence="3">
    <location>
        <begin position="91"/>
        <end position="243"/>
    </location>
</feature>
<keyword evidence="2" id="KW-1133">Transmembrane helix</keyword>
<evidence type="ECO:0000256" key="2">
    <source>
        <dbReference type="SAM" id="Phobius"/>
    </source>
</evidence>
<feature type="transmembrane region" description="Helical" evidence="2">
    <location>
        <begin position="902"/>
        <end position="921"/>
    </location>
</feature>
<proteinExistence type="predicted"/>
<dbReference type="SUPFAM" id="SSF52540">
    <property type="entry name" value="P-loop containing nucleoside triphosphate hydrolases"/>
    <property type="match status" value="1"/>
</dbReference>
<sequence length="929" mass="108086">MSSVAPLNETNSIAPFPNVGRGSKVFVSHLSQHSVTNNYTTSGSNAMQLLAQHYAKGASHDSRERYAEPQCHKDTRSAILDSLYWWGSGTTRQASQWRWLTGPAGSGKSTIARTLARRAEKHKTLAASFFFKQNHELHGNEKMLITTIAYEMCRRIPGIQADIEAVITNDPMIVELELEIQLRRLIMEPFAKLHAETPQSHRLIIIDGLDECRGSIAQTQILNAFASALSESSLPLRVLFLSRPERPIQECINQYLPHNEILSLIDHADDTKHDIELFVNAKLDLIRGDRGIPAAWPDAFEKEALLLRCSDTFVIADIILSYIGSRVHDPQMRLQVILFRVHVPEKDNPYQALDETYRLILSQIAPERWPYVKIILAAGIYSWLSNVLSAPIRSCHNFEMLFDKEYSTPNVIRHLEDLSSLVMVENPDTPKIEIKIFHRSFADFLGDEKRSKEYYIDPLKMTVVYGKQFLNLYVDSLCVLVYDHQSMDHLYPSHSLMTEFSILLEKSVVLSGTNHDNELLRALCQIKWTDLLQEDPVAIKCGRHARTRWFVWFYSLHPLLVTLTEWYCDDIRGIVYSNLNAALDWWFDQLYTNAPAMKRNWDKHPLVFAIEAISDIADESRTVMVTRDHVQPLIQVSVTYLFRQYPWGPLTKKRWPRRLTPTDAMNILQTLPHFSCCSLDGDFRYHKKQELAMRLRGWIFNQEYQRLWKYLLRRASYSRDFAQRTQGKALPFGLDKLQYHMHSMQSYKEFMKAQTEFVKYSNLHDALEEYRETHHSCDDACTTYHLTRKKFKTWVKDDVEQLALRLWMDYIRRFLFSIIRYIGTEEDVYHTCMRWSNHMTRSGPALRFGLTGEEVGAVKLGDIDEPGKDTSFAETFDGRILHTLREIITRRTKAYYHRVLGYKYYIATLVALIAWFIYYMTSHNLRSDS</sequence>
<keyword evidence="2" id="KW-0812">Transmembrane</keyword>
<accession>A0A409WA29</accession>
<dbReference type="OrthoDB" id="2932404at2759"/>
<protein>
    <recommendedName>
        <fullName evidence="3">Nephrocystin 3-like N-terminal domain-containing protein</fullName>
    </recommendedName>
</protein>
<evidence type="ECO:0000313" key="5">
    <source>
        <dbReference type="Proteomes" id="UP000284842"/>
    </source>
</evidence>